<accession>A0A6A4M1S5</accession>
<evidence type="ECO:0000256" key="6">
    <source>
        <dbReference type="RuleBase" id="RU003796"/>
    </source>
</evidence>
<dbReference type="Pfam" id="PF16421">
    <property type="entry name" value="E2F_CC-MB"/>
    <property type="match status" value="1"/>
</dbReference>
<reference evidence="9 10" key="1">
    <citation type="journal article" date="2019" name="Genome Biol. Evol.">
        <title>The Rhododendron genome and chromosomal organization provide insight into shared whole-genome duplications across the heath family (Ericaceae).</title>
        <authorList>
            <person name="Soza V.L."/>
            <person name="Lindsley D."/>
            <person name="Waalkes A."/>
            <person name="Ramage E."/>
            <person name="Patwardhan R.P."/>
            <person name="Burton J.N."/>
            <person name="Adey A."/>
            <person name="Kumar A."/>
            <person name="Qiu R."/>
            <person name="Shendure J."/>
            <person name="Hall B."/>
        </authorList>
    </citation>
    <scope>NUCLEOTIDE SEQUENCE [LARGE SCALE GENOMIC DNA]</scope>
    <source>
        <strain evidence="9">RSF 1966-606</strain>
    </source>
</reference>
<evidence type="ECO:0000256" key="1">
    <source>
        <dbReference type="ARBA" id="ARBA00010940"/>
    </source>
</evidence>
<sequence>MSTSQAPSQTTDQIIRQTPPLKNQLPFTALKPPFGDYHRFSAASAFDHRQKEPEAIIVKSPPLKRKGEIAEFEAESSERNHITGYAEAVSSPFQTPVSRKGGKAQKVPRIAKGNRTGSQTPSSHVGSPSGNNLTPVQKRRIYDITNVLEGIGLIEKKLKNRIQWKGIDVSRPGEVEESVSTIQEEVESLSIEECRLDEQIREMQERLRELSENEHNQRLLFVTEDDIKNLPCFQNQTLIAIKAPHGTTLEVPDPDEAVDYPQRRYRVVLRSTMGPVDVYLVSQFEERFEEINAVEAPPSIPPASGLIENPVAPVVTEENRQSNVEMEGQEPHGTFSDTHPLPDFVSGIMKIVPEVESDADYWLLSDAADISITDMWSTERIL</sequence>
<dbReference type="OrthoDB" id="1743261at2759"/>
<dbReference type="InterPro" id="IPR032198">
    <property type="entry name" value="E2F_CC-MB"/>
</dbReference>
<dbReference type="InterPro" id="IPR036390">
    <property type="entry name" value="WH_DNA-bd_sf"/>
</dbReference>
<comment type="subcellular location">
    <subcellularLocation>
        <location evidence="6">Nucleus</location>
    </subcellularLocation>
</comment>
<dbReference type="Proteomes" id="UP000428333">
    <property type="component" value="Linkage Group LG03"/>
</dbReference>
<dbReference type="InterPro" id="IPR003316">
    <property type="entry name" value="E2F_WHTH_DNA-bd_dom"/>
</dbReference>
<dbReference type="Gene3D" id="6.10.250.540">
    <property type="match status" value="1"/>
</dbReference>
<evidence type="ECO:0000256" key="3">
    <source>
        <dbReference type="ARBA" id="ARBA00023125"/>
    </source>
</evidence>
<feature type="compositionally biased region" description="Polar residues" evidence="7">
    <location>
        <begin position="115"/>
        <end position="135"/>
    </location>
</feature>
<dbReference type="SUPFAM" id="SSF144074">
    <property type="entry name" value="E2F-DP heterodimerization region"/>
    <property type="match status" value="1"/>
</dbReference>
<dbReference type="SMART" id="SM01372">
    <property type="entry name" value="E2F_TDP"/>
    <property type="match status" value="1"/>
</dbReference>
<dbReference type="CDD" id="cd14660">
    <property type="entry name" value="E2F_DD"/>
    <property type="match status" value="1"/>
</dbReference>
<comment type="caution">
    <text evidence="9">The sequence shown here is derived from an EMBL/GenBank/DDBJ whole genome shotgun (WGS) entry which is preliminary data.</text>
</comment>
<proteinExistence type="inferred from homology"/>
<dbReference type="InterPro" id="IPR037241">
    <property type="entry name" value="E2F-DP_heterodim"/>
</dbReference>
<keyword evidence="3 6" id="KW-0238">DNA-binding</keyword>
<dbReference type="GO" id="GO:0090575">
    <property type="term" value="C:RNA polymerase II transcription regulator complex"/>
    <property type="evidence" value="ECO:0007669"/>
    <property type="project" value="TreeGrafter"/>
</dbReference>
<keyword evidence="10" id="KW-1185">Reference proteome</keyword>
<dbReference type="InterPro" id="IPR015633">
    <property type="entry name" value="E2F"/>
</dbReference>
<evidence type="ECO:0000259" key="8">
    <source>
        <dbReference type="SMART" id="SM01372"/>
    </source>
</evidence>
<evidence type="ECO:0000256" key="5">
    <source>
        <dbReference type="ARBA" id="ARBA00023306"/>
    </source>
</evidence>
<dbReference type="PANTHER" id="PTHR12081:SF18">
    <property type="entry name" value="TRANSCRIPTION FACTOR E2F2-RELATED"/>
    <property type="match status" value="1"/>
</dbReference>
<dbReference type="GO" id="GO:0046983">
    <property type="term" value="F:protein dimerization activity"/>
    <property type="evidence" value="ECO:0007669"/>
    <property type="project" value="InterPro"/>
</dbReference>
<keyword evidence="2 6" id="KW-0805">Transcription regulation</keyword>
<evidence type="ECO:0000313" key="9">
    <source>
        <dbReference type="EMBL" id="KAE9463352.1"/>
    </source>
</evidence>
<dbReference type="Pfam" id="PF02319">
    <property type="entry name" value="WHD_E2F_TDP"/>
    <property type="match status" value="1"/>
</dbReference>
<feature type="compositionally biased region" description="Polar residues" evidence="7">
    <location>
        <begin position="1"/>
        <end position="16"/>
    </location>
</feature>
<evidence type="ECO:0000256" key="2">
    <source>
        <dbReference type="ARBA" id="ARBA00023015"/>
    </source>
</evidence>
<keyword evidence="4 6" id="KW-0804">Transcription</keyword>
<comment type="similarity">
    <text evidence="1 6">Belongs to the E2F/DP family.</text>
</comment>
<keyword evidence="5" id="KW-0131">Cell cycle</keyword>
<evidence type="ECO:0000256" key="7">
    <source>
        <dbReference type="SAM" id="MobiDB-lite"/>
    </source>
</evidence>
<feature type="region of interest" description="Disordered" evidence="7">
    <location>
        <begin position="91"/>
        <end position="135"/>
    </location>
</feature>
<dbReference type="SUPFAM" id="SSF46785">
    <property type="entry name" value="Winged helix' DNA-binding domain"/>
    <property type="match status" value="1"/>
</dbReference>
<dbReference type="InterPro" id="IPR036388">
    <property type="entry name" value="WH-like_DNA-bd_sf"/>
</dbReference>
<dbReference type="PANTHER" id="PTHR12081">
    <property type="entry name" value="TRANSCRIPTION FACTOR E2F"/>
    <property type="match status" value="1"/>
</dbReference>
<gene>
    <name evidence="9" type="ORF">C3L33_04743</name>
</gene>
<dbReference type="GO" id="GO:0000981">
    <property type="term" value="F:DNA-binding transcription factor activity, RNA polymerase II-specific"/>
    <property type="evidence" value="ECO:0007669"/>
    <property type="project" value="TreeGrafter"/>
</dbReference>
<protein>
    <recommendedName>
        <fullName evidence="8">E2F/DP family winged-helix DNA-binding domain-containing protein</fullName>
    </recommendedName>
</protein>
<dbReference type="GO" id="GO:0000978">
    <property type="term" value="F:RNA polymerase II cis-regulatory region sequence-specific DNA binding"/>
    <property type="evidence" value="ECO:0007669"/>
    <property type="project" value="InterPro"/>
</dbReference>
<feature type="region of interest" description="Disordered" evidence="7">
    <location>
        <begin position="1"/>
        <end position="24"/>
    </location>
</feature>
<evidence type="ECO:0000256" key="4">
    <source>
        <dbReference type="ARBA" id="ARBA00023163"/>
    </source>
</evidence>
<dbReference type="Gene3D" id="1.10.10.10">
    <property type="entry name" value="Winged helix-like DNA-binding domain superfamily/Winged helix DNA-binding domain"/>
    <property type="match status" value="1"/>
</dbReference>
<feature type="domain" description="E2F/DP family winged-helix DNA-binding" evidence="8">
    <location>
        <begin position="99"/>
        <end position="166"/>
    </location>
</feature>
<organism evidence="9 10">
    <name type="scientific">Rhododendron williamsianum</name>
    <dbReference type="NCBI Taxonomy" id="262921"/>
    <lineage>
        <taxon>Eukaryota</taxon>
        <taxon>Viridiplantae</taxon>
        <taxon>Streptophyta</taxon>
        <taxon>Embryophyta</taxon>
        <taxon>Tracheophyta</taxon>
        <taxon>Spermatophyta</taxon>
        <taxon>Magnoliopsida</taxon>
        <taxon>eudicotyledons</taxon>
        <taxon>Gunneridae</taxon>
        <taxon>Pentapetalae</taxon>
        <taxon>asterids</taxon>
        <taxon>Ericales</taxon>
        <taxon>Ericaceae</taxon>
        <taxon>Ericoideae</taxon>
        <taxon>Rhodoreae</taxon>
        <taxon>Rhododendron</taxon>
    </lineage>
</organism>
<name>A0A6A4M1S5_9ERIC</name>
<dbReference type="AlphaFoldDB" id="A0A6A4M1S5"/>
<dbReference type="EMBL" id="QEFC01000575">
    <property type="protein sequence ID" value="KAE9463352.1"/>
    <property type="molecule type" value="Genomic_DNA"/>
</dbReference>
<feature type="non-terminal residue" evidence="9">
    <location>
        <position position="1"/>
    </location>
</feature>
<keyword evidence="6" id="KW-0539">Nucleus</keyword>
<evidence type="ECO:0000313" key="10">
    <source>
        <dbReference type="Proteomes" id="UP000428333"/>
    </source>
</evidence>